<dbReference type="EMBL" id="JH992974">
    <property type="protein sequence ID" value="EKX51789.1"/>
    <property type="molecule type" value="Genomic_DNA"/>
</dbReference>
<evidence type="ECO:0000313" key="8">
    <source>
        <dbReference type="Proteomes" id="UP000011087"/>
    </source>
</evidence>
<dbReference type="GeneID" id="17308413"/>
<name>L1JU26_GUITC</name>
<organism evidence="6">
    <name type="scientific">Guillardia theta (strain CCMP2712)</name>
    <name type="common">Cryptophyte</name>
    <dbReference type="NCBI Taxonomy" id="905079"/>
    <lineage>
        <taxon>Eukaryota</taxon>
        <taxon>Cryptophyceae</taxon>
        <taxon>Pyrenomonadales</taxon>
        <taxon>Geminigeraceae</taxon>
        <taxon>Guillardia</taxon>
    </lineage>
</organism>
<feature type="non-terminal residue" evidence="6">
    <location>
        <position position="1"/>
    </location>
</feature>
<evidence type="ECO:0000256" key="2">
    <source>
        <dbReference type="ARBA" id="ARBA00022771"/>
    </source>
</evidence>
<dbReference type="Gene3D" id="3.30.40.10">
    <property type="entry name" value="Zinc/RING finger domain, C3HC4 (zinc finger)"/>
    <property type="match status" value="1"/>
</dbReference>
<dbReference type="OMA" id="ARECAIC"/>
<keyword evidence="8" id="KW-1185">Reference proteome</keyword>
<dbReference type="AlphaFoldDB" id="L1JU26"/>
<dbReference type="PANTHER" id="PTHR45931">
    <property type="entry name" value="SI:CH211-59O9.10"/>
    <property type="match status" value="1"/>
</dbReference>
<keyword evidence="1" id="KW-0479">Metal-binding</keyword>
<dbReference type="GO" id="GO:0061630">
    <property type="term" value="F:ubiquitin protein ligase activity"/>
    <property type="evidence" value="ECO:0007669"/>
    <property type="project" value="TreeGrafter"/>
</dbReference>
<dbReference type="PROSITE" id="PS50089">
    <property type="entry name" value="ZF_RING_2"/>
    <property type="match status" value="1"/>
</dbReference>
<evidence type="ECO:0000256" key="3">
    <source>
        <dbReference type="ARBA" id="ARBA00022833"/>
    </source>
</evidence>
<dbReference type="Proteomes" id="UP000011087">
    <property type="component" value="Unassembled WGS sequence"/>
</dbReference>
<dbReference type="STRING" id="905079.L1JU26"/>
<dbReference type="RefSeq" id="XP_005838769.1">
    <property type="nucleotide sequence ID" value="XM_005838712.1"/>
</dbReference>
<reference evidence="8" key="2">
    <citation type="submission" date="2012-11" db="EMBL/GenBank/DDBJ databases">
        <authorList>
            <person name="Kuo A."/>
            <person name="Curtis B.A."/>
            <person name="Tanifuji G."/>
            <person name="Burki F."/>
            <person name="Gruber A."/>
            <person name="Irimia M."/>
            <person name="Maruyama S."/>
            <person name="Arias M.C."/>
            <person name="Ball S.G."/>
            <person name="Gile G.H."/>
            <person name="Hirakawa Y."/>
            <person name="Hopkins J.F."/>
            <person name="Rensing S.A."/>
            <person name="Schmutz J."/>
            <person name="Symeonidi A."/>
            <person name="Elias M."/>
            <person name="Eveleigh R.J."/>
            <person name="Herman E.K."/>
            <person name="Klute M.J."/>
            <person name="Nakayama T."/>
            <person name="Obornik M."/>
            <person name="Reyes-Prieto A."/>
            <person name="Armbrust E.V."/>
            <person name="Aves S.J."/>
            <person name="Beiko R.G."/>
            <person name="Coutinho P."/>
            <person name="Dacks J.B."/>
            <person name="Durnford D.G."/>
            <person name="Fast N.M."/>
            <person name="Green B.R."/>
            <person name="Grisdale C."/>
            <person name="Hempe F."/>
            <person name="Henrissat B."/>
            <person name="Hoppner M.P."/>
            <person name="Ishida K.-I."/>
            <person name="Kim E."/>
            <person name="Koreny L."/>
            <person name="Kroth P.G."/>
            <person name="Liu Y."/>
            <person name="Malik S.-B."/>
            <person name="Maier U.G."/>
            <person name="McRose D."/>
            <person name="Mock T."/>
            <person name="Neilson J.A."/>
            <person name="Onodera N.T."/>
            <person name="Poole A.M."/>
            <person name="Pritham E.J."/>
            <person name="Richards T.A."/>
            <person name="Rocap G."/>
            <person name="Roy S.W."/>
            <person name="Sarai C."/>
            <person name="Schaack S."/>
            <person name="Shirato S."/>
            <person name="Slamovits C.H."/>
            <person name="Spencer D.F."/>
            <person name="Suzuki S."/>
            <person name="Worden A.Z."/>
            <person name="Zauner S."/>
            <person name="Barry K."/>
            <person name="Bell C."/>
            <person name="Bharti A.K."/>
            <person name="Crow J.A."/>
            <person name="Grimwood J."/>
            <person name="Kramer R."/>
            <person name="Lindquist E."/>
            <person name="Lucas S."/>
            <person name="Salamov A."/>
            <person name="McFadden G.I."/>
            <person name="Lane C.E."/>
            <person name="Keeling P.J."/>
            <person name="Gray M.W."/>
            <person name="Grigoriev I.V."/>
            <person name="Archibald J.M."/>
        </authorList>
    </citation>
    <scope>NUCLEOTIDE SEQUENCE</scope>
    <source>
        <strain evidence="8">CCMP2712</strain>
    </source>
</reference>
<dbReference type="GO" id="GO:0006511">
    <property type="term" value="P:ubiquitin-dependent protein catabolic process"/>
    <property type="evidence" value="ECO:0007669"/>
    <property type="project" value="TreeGrafter"/>
</dbReference>
<dbReference type="InterPro" id="IPR051834">
    <property type="entry name" value="RING_finger_E3_ligase"/>
</dbReference>
<evidence type="ECO:0000313" key="6">
    <source>
        <dbReference type="EMBL" id="EKX51789.1"/>
    </source>
</evidence>
<dbReference type="Pfam" id="PF13639">
    <property type="entry name" value="zf-RING_2"/>
    <property type="match status" value="1"/>
</dbReference>
<dbReference type="KEGG" id="gtt:GUITHDRAFT_57272"/>
<evidence type="ECO:0000256" key="4">
    <source>
        <dbReference type="PROSITE-ProRule" id="PRU00175"/>
    </source>
</evidence>
<dbReference type="SUPFAM" id="SSF57850">
    <property type="entry name" value="RING/U-box"/>
    <property type="match status" value="1"/>
</dbReference>
<dbReference type="GO" id="GO:0005634">
    <property type="term" value="C:nucleus"/>
    <property type="evidence" value="ECO:0007669"/>
    <property type="project" value="TreeGrafter"/>
</dbReference>
<evidence type="ECO:0000256" key="1">
    <source>
        <dbReference type="ARBA" id="ARBA00022723"/>
    </source>
</evidence>
<dbReference type="HOGENOM" id="CLU_013137_21_5_1"/>
<evidence type="ECO:0000313" key="7">
    <source>
        <dbReference type="EnsemblProtists" id="EKX51789"/>
    </source>
</evidence>
<dbReference type="InterPro" id="IPR013083">
    <property type="entry name" value="Znf_RING/FYVE/PHD"/>
</dbReference>
<feature type="non-terminal residue" evidence="6">
    <location>
        <position position="58"/>
    </location>
</feature>
<dbReference type="InterPro" id="IPR001841">
    <property type="entry name" value="Znf_RING"/>
</dbReference>
<evidence type="ECO:0000259" key="5">
    <source>
        <dbReference type="PROSITE" id="PS50089"/>
    </source>
</evidence>
<dbReference type="OrthoDB" id="9984778at2759"/>
<dbReference type="GO" id="GO:0008270">
    <property type="term" value="F:zinc ion binding"/>
    <property type="evidence" value="ECO:0007669"/>
    <property type="project" value="UniProtKB-KW"/>
</dbReference>
<keyword evidence="2 4" id="KW-0863">Zinc-finger</keyword>
<dbReference type="SMART" id="SM00184">
    <property type="entry name" value="RING"/>
    <property type="match status" value="1"/>
</dbReference>
<reference evidence="6 8" key="1">
    <citation type="journal article" date="2012" name="Nature">
        <title>Algal genomes reveal evolutionary mosaicism and the fate of nucleomorphs.</title>
        <authorList>
            <consortium name="DOE Joint Genome Institute"/>
            <person name="Curtis B.A."/>
            <person name="Tanifuji G."/>
            <person name="Burki F."/>
            <person name="Gruber A."/>
            <person name="Irimia M."/>
            <person name="Maruyama S."/>
            <person name="Arias M.C."/>
            <person name="Ball S.G."/>
            <person name="Gile G.H."/>
            <person name="Hirakawa Y."/>
            <person name="Hopkins J.F."/>
            <person name="Kuo A."/>
            <person name="Rensing S.A."/>
            <person name="Schmutz J."/>
            <person name="Symeonidi A."/>
            <person name="Elias M."/>
            <person name="Eveleigh R.J."/>
            <person name="Herman E.K."/>
            <person name="Klute M.J."/>
            <person name="Nakayama T."/>
            <person name="Obornik M."/>
            <person name="Reyes-Prieto A."/>
            <person name="Armbrust E.V."/>
            <person name="Aves S.J."/>
            <person name="Beiko R.G."/>
            <person name="Coutinho P."/>
            <person name="Dacks J.B."/>
            <person name="Durnford D.G."/>
            <person name="Fast N.M."/>
            <person name="Green B.R."/>
            <person name="Grisdale C.J."/>
            <person name="Hempel F."/>
            <person name="Henrissat B."/>
            <person name="Hoppner M.P."/>
            <person name="Ishida K."/>
            <person name="Kim E."/>
            <person name="Koreny L."/>
            <person name="Kroth P.G."/>
            <person name="Liu Y."/>
            <person name="Malik S.B."/>
            <person name="Maier U.G."/>
            <person name="McRose D."/>
            <person name="Mock T."/>
            <person name="Neilson J.A."/>
            <person name="Onodera N.T."/>
            <person name="Poole A.M."/>
            <person name="Pritham E.J."/>
            <person name="Richards T.A."/>
            <person name="Rocap G."/>
            <person name="Roy S.W."/>
            <person name="Sarai C."/>
            <person name="Schaack S."/>
            <person name="Shirato S."/>
            <person name="Slamovits C.H."/>
            <person name="Spencer D.F."/>
            <person name="Suzuki S."/>
            <person name="Worden A.Z."/>
            <person name="Zauner S."/>
            <person name="Barry K."/>
            <person name="Bell C."/>
            <person name="Bharti A.K."/>
            <person name="Crow J.A."/>
            <person name="Grimwood J."/>
            <person name="Kramer R."/>
            <person name="Lindquist E."/>
            <person name="Lucas S."/>
            <person name="Salamov A."/>
            <person name="McFadden G.I."/>
            <person name="Lane C.E."/>
            <person name="Keeling P.J."/>
            <person name="Gray M.W."/>
            <person name="Grigoriev I.V."/>
            <person name="Archibald J.M."/>
        </authorList>
    </citation>
    <scope>NUCLEOTIDE SEQUENCE</scope>
    <source>
        <strain evidence="6 8">CCMP2712</strain>
    </source>
</reference>
<dbReference type="eggNOG" id="KOG0800">
    <property type="taxonomic scope" value="Eukaryota"/>
</dbReference>
<sequence>PRDSHSSTSEDKECMICLSGFRTGERIRMLPCLHTFHKLCIDEWLQTHEQCPLCMQNV</sequence>
<keyword evidence="3" id="KW-0862">Zinc</keyword>
<dbReference type="PANTHER" id="PTHR45931:SF3">
    <property type="entry name" value="RING ZINC FINGER-CONTAINING PROTEIN"/>
    <property type="match status" value="1"/>
</dbReference>
<feature type="domain" description="RING-type" evidence="5">
    <location>
        <begin position="14"/>
        <end position="54"/>
    </location>
</feature>
<gene>
    <name evidence="6" type="ORF">GUITHDRAFT_57272</name>
</gene>
<protein>
    <recommendedName>
        <fullName evidence="5">RING-type domain-containing protein</fullName>
    </recommendedName>
</protein>
<reference evidence="7" key="3">
    <citation type="submission" date="2016-03" db="UniProtKB">
        <authorList>
            <consortium name="EnsemblProtists"/>
        </authorList>
    </citation>
    <scope>IDENTIFICATION</scope>
</reference>
<dbReference type="PaxDb" id="55529-EKX51789"/>
<accession>L1JU26</accession>
<dbReference type="EnsemblProtists" id="EKX51789">
    <property type="protein sequence ID" value="EKX51789"/>
    <property type="gene ID" value="GUITHDRAFT_57272"/>
</dbReference>
<proteinExistence type="predicted"/>